<protein>
    <submittedName>
        <fullName evidence="3">Uncharacterized protein</fullName>
    </submittedName>
</protein>
<organism evidence="3 4">
    <name type="scientific">Protea cynaroides</name>
    <dbReference type="NCBI Taxonomy" id="273540"/>
    <lineage>
        <taxon>Eukaryota</taxon>
        <taxon>Viridiplantae</taxon>
        <taxon>Streptophyta</taxon>
        <taxon>Embryophyta</taxon>
        <taxon>Tracheophyta</taxon>
        <taxon>Spermatophyta</taxon>
        <taxon>Magnoliopsida</taxon>
        <taxon>Proteales</taxon>
        <taxon>Proteaceae</taxon>
        <taxon>Protea</taxon>
    </lineage>
</organism>
<reference evidence="3" key="1">
    <citation type="journal article" date="2023" name="Plant J.">
        <title>The genome of the king protea, Protea cynaroides.</title>
        <authorList>
            <person name="Chang J."/>
            <person name="Duong T.A."/>
            <person name="Schoeman C."/>
            <person name="Ma X."/>
            <person name="Roodt D."/>
            <person name="Barker N."/>
            <person name="Li Z."/>
            <person name="Van de Peer Y."/>
            <person name="Mizrachi E."/>
        </authorList>
    </citation>
    <scope>NUCLEOTIDE SEQUENCE</scope>
    <source>
        <tissue evidence="3">Young leaves</tissue>
    </source>
</reference>
<comment type="caution">
    <text evidence="3">The sequence shown here is derived from an EMBL/GenBank/DDBJ whole genome shotgun (WGS) entry which is preliminary data.</text>
</comment>
<dbReference type="PANTHER" id="PTHR31625">
    <property type="match status" value="1"/>
</dbReference>
<dbReference type="AlphaFoldDB" id="A0A9Q0QU56"/>
<dbReference type="Gene3D" id="3.30.559.10">
    <property type="entry name" value="Chloramphenicol acetyltransferase-like domain"/>
    <property type="match status" value="2"/>
</dbReference>
<dbReference type="InterPro" id="IPR051504">
    <property type="entry name" value="Plant_metabolite_acyltrans"/>
</dbReference>
<evidence type="ECO:0000313" key="4">
    <source>
        <dbReference type="Proteomes" id="UP001141806"/>
    </source>
</evidence>
<evidence type="ECO:0000256" key="1">
    <source>
        <dbReference type="ARBA" id="ARBA00022679"/>
    </source>
</evidence>
<dbReference type="Pfam" id="PF02458">
    <property type="entry name" value="Transferase"/>
    <property type="match status" value="2"/>
</dbReference>
<dbReference type="EMBL" id="JAMYWD010000005">
    <property type="protein sequence ID" value="KAJ4971940.1"/>
    <property type="molecule type" value="Genomic_DNA"/>
</dbReference>
<evidence type="ECO:0000313" key="3">
    <source>
        <dbReference type="EMBL" id="KAJ4971940.1"/>
    </source>
</evidence>
<dbReference type="InterPro" id="IPR023213">
    <property type="entry name" value="CAT-like_dom_sf"/>
</dbReference>
<dbReference type="Proteomes" id="UP001141806">
    <property type="component" value="Unassembled WGS sequence"/>
</dbReference>
<accession>A0A9Q0QU56</accession>
<name>A0A9Q0QU56_9MAGN</name>
<sequence>MSSFKPIKVLDLCNKAPPSGSIANTSTALPLTFFDIHWLLLPPSHLPNLKRTLSSTLIHFYPLAGNLSWPHEPNQPMICYTKGNSVSFALVESNADFNHLSSNHPRNAIDLCPLVSHLPTFGPIVPMLAIQVTIFPNTRICIGVTHHKLICDGRGFIHFMKTWASISTLESSEPLPLLDMTFIKDHVGITKIFLYELDGFMGSQSMLGNRLRVMDIKLKPNIVRATFELNEETSRILKERFYPISRFGSKSNITRFVVAVDYRARLDPIIQETYFGNCVKSCSMNAEKSDLIKGGIPVAAQLMKFAVQEVEAKKRILKVLAAAGSPQFGLYKIDLGFGRPKKLEMASIDRTGAMFMKESSNLYGGIEFDLVLNRQEMDAFVSLFVDGFHGLRKEPLCHTPILHQLEWCDEPSMIQ</sequence>
<proteinExistence type="predicted"/>
<keyword evidence="4" id="KW-1185">Reference proteome</keyword>
<evidence type="ECO:0000256" key="2">
    <source>
        <dbReference type="ARBA" id="ARBA00023315"/>
    </source>
</evidence>
<keyword evidence="1" id="KW-0808">Transferase</keyword>
<dbReference type="GO" id="GO:0016747">
    <property type="term" value="F:acyltransferase activity, transferring groups other than amino-acyl groups"/>
    <property type="evidence" value="ECO:0007669"/>
    <property type="project" value="UniProtKB-ARBA"/>
</dbReference>
<keyword evidence="2" id="KW-0012">Acyltransferase</keyword>
<gene>
    <name evidence="3" type="ORF">NE237_005039</name>
</gene>
<dbReference type="OrthoDB" id="1862401at2759"/>